<proteinExistence type="predicted"/>
<dbReference type="VEuPathDB" id="FungiDB:TSTA_058890"/>
<keyword evidence="2" id="KW-1133">Transmembrane helix</keyword>
<dbReference type="Gene3D" id="2.30.180.10">
    <property type="entry name" value="FAS1 domain"/>
    <property type="match status" value="1"/>
</dbReference>
<dbReference type="PANTHER" id="PTHR28156:SF1">
    <property type="entry name" value="FAS1 DOMAIN-CONTAINING PROTEIN YDR262W"/>
    <property type="match status" value="1"/>
</dbReference>
<organism evidence="4 5">
    <name type="scientific">Talaromyces stipitatus (strain ATCC 10500 / CBS 375.48 / QM 6759 / NRRL 1006)</name>
    <name type="common">Penicillium stipitatum</name>
    <dbReference type="NCBI Taxonomy" id="441959"/>
    <lineage>
        <taxon>Eukaryota</taxon>
        <taxon>Fungi</taxon>
        <taxon>Dikarya</taxon>
        <taxon>Ascomycota</taxon>
        <taxon>Pezizomycotina</taxon>
        <taxon>Eurotiomycetes</taxon>
        <taxon>Eurotiomycetidae</taxon>
        <taxon>Eurotiales</taxon>
        <taxon>Trichocomaceae</taxon>
        <taxon>Talaromyces</taxon>
        <taxon>Talaromyces sect. Talaromyces</taxon>
    </lineage>
</organism>
<keyword evidence="2" id="KW-0812">Transmembrane</keyword>
<feature type="domain" description="FAS1" evidence="3">
    <location>
        <begin position="98"/>
        <end position="246"/>
    </location>
</feature>
<dbReference type="RefSeq" id="XP_002487512.1">
    <property type="nucleotide sequence ID" value="XM_002487467.1"/>
</dbReference>
<dbReference type="InterPro" id="IPR040200">
    <property type="entry name" value="Mug57-like"/>
</dbReference>
<reference evidence="5" key="1">
    <citation type="journal article" date="2015" name="Genome Announc.">
        <title>Genome sequence of the AIDS-associated pathogen Penicillium marneffei (ATCC18224) and its near taxonomic relative Talaromyces stipitatus (ATCC10500).</title>
        <authorList>
            <person name="Nierman W.C."/>
            <person name="Fedorova-Abrams N.D."/>
            <person name="Andrianopoulos A."/>
        </authorList>
    </citation>
    <scope>NUCLEOTIDE SEQUENCE [LARGE SCALE GENOMIC DNA]</scope>
    <source>
        <strain evidence="5">ATCC 10500 / CBS 375.48 / QM 6759 / NRRL 1006</strain>
    </source>
</reference>
<evidence type="ECO:0000313" key="5">
    <source>
        <dbReference type="Proteomes" id="UP000001745"/>
    </source>
</evidence>
<evidence type="ECO:0000256" key="1">
    <source>
        <dbReference type="ARBA" id="ARBA00022729"/>
    </source>
</evidence>
<keyword evidence="2" id="KW-0472">Membrane</keyword>
<gene>
    <name evidence="4" type="ORF">TSTA_058890</name>
</gene>
<protein>
    <recommendedName>
        <fullName evidence="3">FAS1 domain-containing protein</fullName>
    </recommendedName>
</protein>
<dbReference type="STRING" id="441959.B8MQJ9"/>
<evidence type="ECO:0000256" key="2">
    <source>
        <dbReference type="SAM" id="Phobius"/>
    </source>
</evidence>
<dbReference type="PROSITE" id="PS50213">
    <property type="entry name" value="FAS1"/>
    <property type="match status" value="1"/>
</dbReference>
<dbReference type="GeneID" id="8106491"/>
<feature type="transmembrane region" description="Helical" evidence="2">
    <location>
        <begin position="12"/>
        <end position="36"/>
    </location>
</feature>
<evidence type="ECO:0000259" key="3">
    <source>
        <dbReference type="PROSITE" id="PS50213"/>
    </source>
</evidence>
<accession>B8MQJ9</accession>
<name>B8MQJ9_TALSN</name>
<evidence type="ECO:0000313" key="4">
    <source>
        <dbReference type="EMBL" id="EED13401.1"/>
    </source>
</evidence>
<dbReference type="InParanoid" id="B8MQJ9"/>
<dbReference type="SUPFAM" id="SSF82153">
    <property type="entry name" value="FAS1 domain"/>
    <property type="match status" value="1"/>
</dbReference>
<keyword evidence="1" id="KW-0732">Signal</keyword>
<sequence>MKKTSQNIQLAIYATILSLTIAWLVISIADTAVLALREWDFLPSCVTRHQRPQPFKIEYLEYIDDEYEDNLDIPSAQNVLMPPITGGGGSDGDDKNTNLIVSDLLVKTPKINVFASLTRDFQPIASRLNDKSQNTTVLAPLNSAINSLPRKPWEDPADYDRFGEAKAYNGEEGQDRAKRNLQRFVEAHLVPVSPWREGEEVETVGGAKVKWVKEGETVFIEPGHVEVESLASEVSNGNVWVLKGVVNYQ</sequence>
<dbReference type="OMA" id="LALREWD"/>
<dbReference type="HOGENOM" id="CLU_091398_0_0_1"/>
<keyword evidence="5" id="KW-1185">Reference proteome</keyword>
<dbReference type="AlphaFoldDB" id="B8MQJ9"/>
<dbReference type="InterPro" id="IPR000782">
    <property type="entry name" value="FAS1_domain"/>
</dbReference>
<dbReference type="Pfam" id="PF02469">
    <property type="entry name" value="Fasciclin"/>
    <property type="match status" value="1"/>
</dbReference>
<dbReference type="PhylomeDB" id="B8MQJ9"/>
<dbReference type="PANTHER" id="PTHR28156">
    <property type="entry name" value="FAS1 DOMAIN-CONTAINING PROTEIN YDR262W"/>
    <property type="match status" value="1"/>
</dbReference>
<dbReference type="EMBL" id="EQ962659">
    <property type="protein sequence ID" value="EED13401.1"/>
    <property type="molecule type" value="Genomic_DNA"/>
</dbReference>
<dbReference type="OrthoDB" id="5551751at2759"/>
<dbReference type="Proteomes" id="UP000001745">
    <property type="component" value="Unassembled WGS sequence"/>
</dbReference>
<dbReference type="InterPro" id="IPR036378">
    <property type="entry name" value="FAS1_dom_sf"/>
</dbReference>
<dbReference type="eggNOG" id="ENOG502S3U5">
    <property type="taxonomic scope" value="Eukaryota"/>
</dbReference>
<dbReference type="FunCoup" id="B8MQJ9">
    <property type="interactions" value="20"/>
</dbReference>